<dbReference type="NCBIfam" id="TIGR02551">
    <property type="entry name" value="SpaO_YscQ"/>
    <property type="match status" value="1"/>
</dbReference>
<dbReference type="InterPro" id="IPR036429">
    <property type="entry name" value="SpoA-like_sf"/>
</dbReference>
<feature type="domain" description="Flagellar motor switch protein FliN-like C-terminal" evidence="1">
    <location>
        <begin position="310"/>
        <end position="378"/>
    </location>
</feature>
<protein>
    <submittedName>
        <fullName evidence="2">Type III secretion protein Q</fullName>
    </submittedName>
</protein>
<organism evidence="2 3">
    <name type="scientific">Burkholderia pyrrocinia</name>
    <name type="common">Pseudomonas pyrrocinia</name>
    <dbReference type="NCBI Taxonomy" id="60550"/>
    <lineage>
        <taxon>Bacteria</taxon>
        <taxon>Pseudomonadati</taxon>
        <taxon>Pseudomonadota</taxon>
        <taxon>Betaproteobacteria</taxon>
        <taxon>Burkholderiales</taxon>
        <taxon>Burkholderiaceae</taxon>
        <taxon>Burkholderia</taxon>
        <taxon>Burkholderia cepacia complex</taxon>
    </lineage>
</organism>
<dbReference type="AlphaFoldDB" id="A0A318HYY0"/>
<sequence>MIPTNTNPRSRIARVLSNPDGAPIPTAPPRLPDVAQCAARITRLVFDARWPALVDRVPGLTECHASISDDNSSACSTAPFPDRGLITLVRRTETLSIDIDLAAYPALSVVAPPIDSACNNDRTLRDALACALLAPLTVALEQAGSAGWQVARLARTHTGTHPAGHDAVSFVSLSFQLNGERHRARVGLDSAATHEVARLLNTMTPARAFPFPSIPVAGRLGIGAKPLRTSVLRSLAPGDVLLGAIEPALASPGTSFSTIAVWGTPRLMQMLAPVKSDGRTVTLLEDPFMTQDPSPSSHDAPDRADPVDVGALEVPVNLEIDTIALSIDQLAALRAGYIMELPRPAAEMPIRLVACGQLIGRGELVTVGEQLGVRILDMAQRDDSRR</sequence>
<dbReference type="Proteomes" id="UP000247755">
    <property type="component" value="Unassembled WGS sequence"/>
</dbReference>
<evidence type="ECO:0000313" key="3">
    <source>
        <dbReference type="Proteomes" id="UP000247755"/>
    </source>
</evidence>
<dbReference type="Gene3D" id="2.30.330.10">
    <property type="entry name" value="SpoA-like"/>
    <property type="match status" value="1"/>
</dbReference>
<proteinExistence type="predicted"/>
<gene>
    <name evidence="2" type="ORF">NA66_104419</name>
</gene>
<reference evidence="2 3" key="1">
    <citation type="submission" date="2018-05" db="EMBL/GenBank/DDBJ databases">
        <title>Comparative genomics of bacterial root endophytes of switchgrass collected from native prairies over two seasons.</title>
        <authorList>
            <person name="Tang Y."/>
        </authorList>
    </citation>
    <scope>NUCLEOTIDE SEQUENCE [LARGE SCALE GENOMIC DNA]</scope>
    <source>
        <strain evidence="2 3">NFIX32</strain>
    </source>
</reference>
<dbReference type="InterPro" id="IPR001543">
    <property type="entry name" value="FliN-like_C"/>
</dbReference>
<dbReference type="RefSeq" id="WP_072445259.1">
    <property type="nucleotide sequence ID" value="NZ_QJJY01000044.1"/>
</dbReference>
<evidence type="ECO:0000313" key="2">
    <source>
        <dbReference type="EMBL" id="PXX21930.1"/>
    </source>
</evidence>
<name>A0A318HYY0_BURPY</name>
<dbReference type="InterPro" id="IPR013385">
    <property type="entry name" value="T3SS_SpaO/YscQ/SpaO"/>
</dbReference>
<dbReference type="EMBL" id="QJJY01000044">
    <property type="protein sequence ID" value="PXX21930.1"/>
    <property type="molecule type" value="Genomic_DNA"/>
</dbReference>
<evidence type="ECO:0000259" key="1">
    <source>
        <dbReference type="Pfam" id="PF01052"/>
    </source>
</evidence>
<dbReference type="GO" id="GO:0030254">
    <property type="term" value="P:protein secretion by the type III secretion system"/>
    <property type="evidence" value="ECO:0007669"/>
    <property type="project" value="InterPro"/>
</dbReference>
<dbReference type="Pfam" id="PF01052">
    <property type="entry name" value="FliMN_C"/>
    <property type="match status" value="1"/>
</dbReference>
<comment type="caution">
    <text evidence="2">The sequence shown here is derived from an EMBL/GenBank/DDBJ whole genome shotgun (WGS) entry which is preliminary data.</text>
</comment>
<dbReference type="SUPFAM" id="SSF101801">
    <property type="entry name" value="Surface presentation of antigens (SPOA)"/>
    <property type="match status" value="1"/>
</dbReference>
<accession>A0A318HYY0</accession>